<evidence type="ECO:0000256" key="14">
    <source>
        <dbReference type="ARBA" id="ARBA00023180"/>
    </source>
</evidence>
<dbReference type="Proteomes" id="UP001187531">
    <property type="component" value="Unassembled WGS sequence"/>
</dbReference>
<dbReference type="InterPro" id="IPR032815">
    <property type="entry name" value="S8_pro-domain"/>
</dbReference>
<keyword evidence="3 19" id="KW-0645">Protease</keyword>
<dbReference type="Gene3D" id="2.10.220.10">
    <property type="entry name" value="Hormone Receptor, Insulin-like Growth Factor Receptor 1, Chain A, domain 2"/>
    <property type="match status" value="7"/>
</dbReference>
<dbReference type="Gene3D" id="2.60.120.260">
    <property type="entry name" value="Galactose-binding domain-like"/>
    <property type="match status" value="1"/>
</dbReference>
<dbReference type="CDD" id="cd00064">
    <property type="entry name" value="FU"/>
    <property type="match status" value="6"/>
</dbReference>
<sequence>MGYLLYIGTLCFVAVTCVVGDDNIFTNEFAVYIPNSTIVDEIAAKHGFINLGQVGSLEGYYHFVHNHVKKRSLNRSDLHEEALVTDPFVAWAEQQREVKRVKRQPQRAIVGFPNFGNFGSNFGAPKTLKVNFPDPLYSEQWYLHGGVAGNDFDMNVIPAWQKGYTGKGIVISILDDGIQTNHPDLKQNYDPRASFDYNDNDPDPMPRDNGDNKHGTRCAGEVAASSGNSVCGVGIAYNARIGGVRMLDGVVNDLVEAKALSLNPDHVDVYSASWGPEDDGKTVDGPGPMAKKAFINGIMRGRKGKGSIFVWASGNGGRYEDSCNCDGYTNSIFTLSISSATQNGLKPWYLEECSSTLATTYSSGRPGLDKSIATTDMDGALRPDKVCTVDHTGTSASAPIAAAICSLALEANPLLTWRDMQYLVVLTSRPDPLVQEAGWVKNAVGRQVSHKFGYGLMDAGAMVSLAEKWTTVPPQHICQTPEDLQERVIPDGFGAKLDIVIETDACAGTPFAVRYLEHVQCRISLRYAPRGNIRIRLTSPSGTPSVLLFERPRDLSGTTFDDWPFLTVHFWGERAAGRWKLEIINAGSRRVTQPGILKKWQLVFFGTDVDPVRLRPTPAPLVTDNRPLNTARFNGFPFRSAGGLRFSPSGFTPITDLFPAGSENLLSSSGYLGLSAIGGRVNYTRKMDLKCTRYQLNETCVEKCPDGTYASPELVCEECDPTCGTCNGPSALDCLWCGPNLKRLIDSGRCTDICPDGYFEENGECHMCAMQCVNCSSSHGEFCDTCGNGLILHDGICSATCPKGWFEAENYTCEACHESCETCKKDEPDHCITCPPESYLMNQRCLLTCPSGFTPHSALGECRPCPTGCIDCSYVEDDDSDANGVKLVQLVMVCKECVNGWRLDSSMACETDATNECEEEEFGVGSECGPCHPACARCYGPEPDQCLSCHKDLAWHEGSCVKQEEALFSGYFLLSHLTMTFAKESGSTDTKLEKCPGNCVECTSLERCTVCADGLYLEDGQCLSVCSDGNYNDRGLCIPCPDGCSSCSGPMPDDCLACKEAYSRFGSSCFPQCPSGFFNSSGLCLRCHGTCRECKDGGPFDCTACGSKSFLDDNGMCMPCNPGTYFDKRKNQCVQCHASCPNCSGPGRSNCRPHKAKIWTRYSPGKRTVEEEDYDESEADSSSTIGSIANLVVVTVGLSFVIIMGISFIAYKNKLRQRHTVEGVQQRFSVHYSPLINRDEITVNNSPDSDDEQTSEQILSIRT</sequence>
<dbReference type="GO" id="GO:0004252">
    <property type="term" value="F:serine-type endopeptidase activity"/>
    <property type="evidence" value="ECO:0007669"/>
    <property type="project" value="UniProtKB-UniRule"/>
</dbReference>
<evidence type="ECO:0000256" key="17">
    <source>
        <dbReference type="ARBA" id="ARBA00053600"/>
    </source>
</evidence>
<dbReference type="SUPFAM" id="SSF49785">
    <property type="entry name" value="Galactose-binding domain-like"/>
    <property type="match status" value="1"/>
</dbReference>
<dbReference type="EC" id="3.4.21.75" evidence="16"/>
<reference evidence="24" key="1">
    <citation type="submission" date="2023-07" db="EMBL/GenBank/DDBJ databases">
        <title>Chromosome-level genome assembly of Artemia franciscana.</title>
        <authorList>
            <person name="Jo E."/>
        </authorList>
    </citation>
    <scope>NUCLEOTIDE SEQUENCE</scope>
    <source>
        <tissue evidence="24">Whole body</tissue>
    </source>
</reference>
<dbReference type="PRINTS" id="PR00723">
    <property type="entry name" value="SUBTILISIN"/>
</dbReference>
<keyword evidence="11 21" id="KW-0472">Membrane</keyword>
<dbReference type="InterPro" id="IPR008979">
    <property type="entry name" value="Galactose-bd-like_sf"/>
</dbReference>
<protein>
    <recommendedName>
        <fullName evidence="16">furin</fullName>
        <ecNumber evidence="16">3.4.21.75</ecNumber>
    </recommendedName>
</protein>
<evidence type="ECO:0000256" key="9">
    <source>
        <dbReference type="ARBA" id="ARBA00022825"/>
    </source>
</evidence>
<feature type="region of interest" description="Disordered" evidence="20">
    <location>
        <begin position="1240"/>
        <end position="1263"/>
    </location>
</feature>
<dbReference type="PROSITE" id="PS00137">
    <property type="entry name" value="SUBTILASE_HIS"/>
    <property type="match status" value="1"/>
</dbReference>
<dbReference type="FunFam" id="2.60.120.260:FF:000072">
    <property type="entry name" value="Proprotein convertase subtilisin/kexin type"/>
    <property type="match status" value="1"/>
</dbReference>
<comment type="caution">
    <text evidence="24">The sequence shown here is derived from an EMBL/GenBank/DDBJ whole genome shotgun (WGS) entry which is preliminary data.</text>
</comment>
<comment type="subcellular location">
    <subcellularLocation>
        <location evidence="1">Membrane</location>
        <topology evidence="1">Single-pass membrane protein</topology>
    </subcellularLocation>
</comment>
<evidence type="ECO:0000256" key="22">
    <source>
        <dbReference type="SAM" id="SignalP"/>
    </source>
</evidence>
<keyword evidence="4" id="KW-0165">Cleavage on pair of basic residues</keyword>
<dbReference type="AlphaFoldDB" id="A0AA88HQF9"/>
<dbReference type="PROSITE" id="PS51892">
    <property type="entry name" value="SUBTILASE"/>
    <property type="match status" value="1"/>
</dbReference>
<feature type="region of interest" description="Disordered" evidence="20">
    <location>
        <begin position="182"/>
        <end position="212"/>
    </location>
</feature>
<dbReference type="SUPFAM" id="SSF57184">
    <property type="entry name" value="Growth factor receptor domain"/>
    <property type="match status" value="4"/>
</dbReference>
<evidence type="ECO:0000256" key="5">
    <source>
        <dbReference type="ARBA" id="ARBA00022692"/>
    </source>
</evidence>
<organism evidence="24 25">
    <name type="scientific">Artemia franciscana</name>
    <name type="common">Brine shrimp</name>
    <name type="synonym">Artemia sanfranciscana</name>
    <dbReference type="NCBI Taxonomy" id="6661"/>
    <lineage>
        <taxon>Eukaryota</taxon>
        <taxon>Metazoa</taxon>
        <taxon>Ecdysozoa</taxon>
        <taxon>Arthropoda</taxon>
        <taxon>Crustacea</taxon>
        <taxon>Branchiopoda</taxon>
        <taxon>Anostraca</taxon>
        <taxon>Artemiidae</taxon>
        <taxon>Artemia</taxon>
    </lineage>
</organism>
<dbReference type="InterPro" id="IPR038466">
    <property type="entry name" value="S8_pro-domain_sf"/>
</dbReference>
<dbReference type="Gene3D" id="3.40.50.200">
    <property type="entry name" value="Peptidase S8/S53 domain"/>
    <property type="match status" value="1"/>
</dbReference>
<dbReference type="SMART" id="SM00261">
    <property type="entry name" value="FU"/>
    <property type="match status" value="8"/>
</dbReference>
<dbReference type="FunFam" id="3.40.50.200:FF:000001">
    <property type="entry name" value="Furin 2, isoform B"/>
    <property type="match status" value="1"/>
</dbReference>
<dbReference type="InterPro" id="IPR023828">
    <property type="entry name" value="Peptidase_S8_Ser-AS"/>
</dbReference>
<evidence type="ECO:0000313" key="24">
    <source>
        <dbReference type="EMBL" id="KAK2713283.1"/>
    </source>
</evidence>
<evidence type="ECO:0000256" key="20">
    <source>
        <dbReference type="SAM" id="MobiDB-lite"/>
    </source>
</evidence>
<keyword evidence="25" id="KW-1185">Reference proteome</keyword>
<dbReference type="GO" id="GO:0016485">
    <property type="term" value="P:protein processing"/>
    <property type="evidence" value="ECO:0007669"/>
    <property type="project" value="TreeGrafter"/>
</dbReference>
<dbReference type="InterPro" id="IPR000209">
    <property type="entry name" value="Peptidase_S8/S53_dom"/>
</dbReference>
<evidence type="ECO:0000256" key="13">
    <source>
        <dbReference type="ARBA" id="ARBA00023157"/>
    </source>
</evidence>
<dbReference type="InterPro" id="IPR015500">
    <property type="entry name" value="Peptidase_S8_subtilisin-rel"/>
</dbReference>
<comment type="function">
    <text evidence="17">Furin is likely to represent the ubiquitous endoprotease activity within constitutive secretory pathways and capable of cleavage at the RX(K/R)R consensus motif.</text>
</comment>
<dbReference type="SUPFAM" id="SSF54897">
    <property type="entry name" value="Protease propeptides/inhibitors"/>
    <property type="match status" value="1"/>
</dbReference>
<keyword evidence="8 19" id="KW-0378">Hydrolase</keyword>
<feature type="domain" description="P/Homo B" evidence="23">
    <location>
        <begin position="471"/>
        <end position="610"/>
    </location>
</feature>
<name>A0AA88HQF9_ARTSF</name>
<dbReference type="InterPro" id="IPR006212">
    <property type="entry name" value="Furin_repeat"/>
</dbReference>
<feature type="active site" description="Charge relay system" evidence="18 19">
    <location>
        <position position="395"/>
    </location>
</feature>
<dbReference type="GO" id="GO:0005802">
    <property type="term" value="C:trans-Golgi network"/>
    <property type="evidence" value="ECO:0007669"/>
    <property type="project" value="TreeGrafter"/>
</dbReference>
<accession>A0AA88HQF9</accession>
<evidence type="ECO:0000313" key="25">
    <source>
        <dbReference type="Proteomes" id="UP001187531"/>
    </source>
</evidence>
<evidence type="ECO:0000256" key="10">
    <source>
        <dbReference type="ARBA" id="ARBA00022989"/>
    </source>
</evidence>
<keyword evidence="7" id="KW-0677">Repeat</keyword>
<dbReference type="PROSITE" id="PS51829">
    <property type="entry name" value="P_HOMO_B"/>
    <property type="match status" value="1"/>
</dbReference>
<dbReference type="InterPro" id="IPR022398">
    <property type="entry name" value="Peptidase_S8_His-AS"/>
</dbReference>
<comment type="catalytic activity">
    <reaction evidence="15">
        <text>Release of mature proteins from their proproteins by cleavage of -Arg-Xaa-Yaa-Arg-|-Zaa- bonds, where Xaa can be any amino acid and Yaa is Arg or Lys. Releases albumin, complement component C3 and von Willebrand factor from their respective precursors.</text>
        <dbReference type="EC" id="3.4.21.75"/>
    </reaction>
</comment>
<dbReference type="PROSITE" id="PS00138">
    <property type="entry name" value="SUBTILASE_SER"/>
    <property type="match status" value="1"/>
</dbReference>
<evidence type="ECO:0000256" key="6">
    <source>
        <dbReference type="ARBA" id="ARBA00022729"/>
    </source>
</evidence>
<evidence type="ECO:0000256" key="16">
    <source>
        <dbReference type="ARBA" id="ARBA00038993"/>
    </source>
</evidence>
<keyword evidence="9 19" id="KW-0720">Serine protease</keyword>
<evidence type="ECO:0000256" key="3">
    <source>
        <dbReference type="ARBA" id="ARBA00022670"/>
    </source>
</evidence>
<gene>
    <name evidence="24" type="ORF">QYM36_009226</name>
</gene>
<keyword evidence="6 22" id="KW-0732">Signal</keyword>
<dbReference type="PANTHER" id="PTHR42884:SF23">
    <property type="entry name" value="FURIN-LIKE PROTEASE 2"/>
    <property type="match status" value="1"/>
</dbReference>
<evidence type="ECO:0000256" key="2">
    <source>
        <dbReference type="ARBA" id="ARBA00005325"/>
    </source>
</evidence>
<feature type="chain" id="PRO_5041684705" description="furin" evidence="22">
    <location>
        <begin position="21"/>
        <end position="1263"/>
    </location>
</feature>
<evidence type="ECO:0000256" key="8">
    <source>
        <dbReference type="ARBA" id="ARBA00022801"/>
    </source>
</evidence>
<keyword evidence="13" id="KW-1015">Disulfide bond</keyword>
<feature type="transmembrane region" description="Helical" evidence="21">
    <location>
        <begin position="1188"/>
        <end position="1211"/>
    </location>
</feature>
<evidence type="ECO:0000256" key="21">
    <source>
        <dbReference type="SAM" id="Phobius"/>
    </source>
</evidence>
<evidence type="ECO:0000256" key="4">
    <source>
        <dbReference type="ARBA" id="ARBA00022685"/>
    </source>
</evidence>
<evidence type="ECO:0000256" key="7">
    <source>
        <dbReference type="ARBA" id="ARBA00022737"/>
    </source>
</evidence>
<evidence type="ECO:0000256" key="15">
    <source>
        <dbReference type="ARBA" id="ARBA00035756"/>
    </source>
</evidence>
<dbReference type="PANTHER" id="PTHR42884">
    <property type="entry name" value="PROPROTEIN CONVERTASE SUBTILISIN/KEXIN-RELATED"/>
    <property type="match status" value="1"/>
</dbReference>
<feature type="active site" description="Charge relay system" evidence="18 19">
    <location>
        <position position="175"/>
    </location>
</feature>
<feature type="active site" description="Charge relay system" evidence="18 19">
    <location>
        <position position="214"/>
    </location>
</feature>
<dbReference type="CDD" id="cd04059">
    <property type="entry name" value="Peptidases_S8_Protein_convertases_Kexins_Furin-like"/>
    <property type="match status" value="1"/>
</dbReference>
<dbReference type="InterPro" id="IPR009030">
    <property type="entry name" value="Growth_fac_rcpt_cys_sf"/>
</dbReference>
<evidence type="ECO:0000256" key="11">
    <source>
        <dbReference type="ARBA" id="ARBA00023136"/>
    </source>
</evidence>
<evidence type="ECO:0000259" key="23">
    <source>
        <dbReference type="PROSITE" id="PS51829"/>
    </source>
</evidence>
<evidence type="ECO:0000256" key="12">
    <source>
        <dbReference type="ARBA" id="ARBA00023145"/>
    </source>
</evidence>
<dbReference type="GO" id="GO:0030182">
    <property type="term" value="P:neuron differentiation"/>
    <property type="evidence" value="ECO:0007669"/>
    <property type="project" value="UniProtKB-ARBA"/>
</dbReference>
<dbReference type="PROSITE" id="PS00136">
    <property type="entry name" value="SUBTILASE_ASP"/>
    <property type="match status" value="1"/>
</dbReference>
<keyword evidence="5 21" id="KW-0812">Transmembrane</keyword>
<dbReference type="FunFam" id="3.30.70.850:FF:000001">
    <property type="entry name" value="Proprotein convertase subtilisin/kexin type 5"/>
    <property type="match status" value="1"/>
</dbReference>
<dbReference type="Gene3D" id="3.30.70.850">
    <property type="entry name" value="Peptidase S8, pro-domain"/>
    <property type="match status" value="1"/>
</dbReference>
<dbReference type="SUPFAM" id="SSF52743">
    <property type="entry name" value="Subtilisin-like"/>
    <property type="match status" value="1"/>
</dbReference>
<comment type="similarity">
    <text evidence="2">Belongs to the peptidase S8 family. Furin subfamily.</text>
</comment>
<dbReference type="EMBL" id="JAVRJZ010000014">
    <property type="protein sequence ID" value="KAK2713283.1"/>
    <property type="molecule type" value="Genomic_DNA"/>
</dbReference>
<feature type="signal peptide" evidence="22">
    <location>
        <begin position="1"/>
        <end position="20"/>
    </location>
</feature>
<evidence type="ECO:0000256" key="1">
    <source>
        <dbReference type="ARBA" id="ARBA00004167"/>
    </source>
</evidence>
<dbReference type="InterPro" id="IPR034182">
    <property type="entry name" value="Kexin/furin"/>
</dbReference>
<evidence type="ECO:0000256" key="19">
    <source>
        <dbReference type="PROSITE-ProRule" id="PRU01240"/>
    </source>
</evidence>
<dbReference type="GO" id="GO:0000139">
    <property type="term" value="C:Golgi membrane"/>
    <property type="evidence" value="ECO:0007669"/>
    <property type="project" value="TreeGrafter"/>
</dbReference>
<dbReference type="InterPro" id="IPR036852">
    <property type="entry name" value="Peptidase_S8/S53_dom_sf"/>
</dbReference>
<proteinExistence type="inferred from homology"/>
<keyword evidence="12" id="KW-0865">Zymogen</keyword>
<dbReference type="Pfam" id="PF16470">
    <property type="entry name" value="S8_pro-domain"/>
    <property type="match status" value="1"/>
</dbReference>
<dbReference type="Pfam" id="PF00082">
    <property type="entry name" value="Peptidase_S8"/>
    <property type="match status" value="1"/>
</dbReference>
<dbReference type="Pfam" id="PF01483">
    <property type="entry name" value="P_proprotein"/>
    <property type="match status" value="1"/>
</dbReference>
<dbReference type="InterPro" id="IPR023827">
    <property type="entry name" value="Peptidase_S8_Asp-AS"/>
</dbReference>
<keyword evidence="10 21" id="KW-1133">Transmembrane helix</keyword>
<dbReference type="InterPro" id="IPR002884">
    <property type="entry name" value="P_dom"/>
</dbReference>
<keyword evidence="14" id="KW-0325">Glycoprotein</keyword>
<evidence type="ECO:0000256" key="18">
    <source>
        <dbReference type="PIRSR" id="PIRSR615500-1"/>
    </source>
</evidence>